<dbReference type="InterPro" id="IPR003594">
    <property type="entry name" value="HATPase_dom"/>
</dbReference>
<proteinExistence type="predicted"/>
<dbReference type="Gene3D" id="3.30.565.10">
    <property type="entry name" value="Histidine kinase-like ATPase, C-terminal domain"/>
    <property type="match status" value="1"/>
</dbReference>
<dbReference type="GO" id="GO:0016301">
    <property type="term" value="F:kinase activity"/>
    <property type="evidence" value="ECO:0007669"/>
    <property type="project" value="UniProtKB-KW"/>
</dbReference>
<evidence type="ECO:0000313" key="14">
    <source>
        <dbReference type="Proteomes" id="UP000604765"/>
    </source>
</evidence>
<keyword evidence="6 11" id="KW-0812">Transmembrane</keyword>
<dbReference type="InterPro" id="IPR036890">
    <property type="entry name" value="HATPase_C_sf"/>
</dbReference>
<evidence type="ECO:0000256" key="7">
    <source>
        <dbReference type="ARBA" id="ARBA00022777"/>
    </source>
</evidence>
<feature type="transmembrane region" description="Helical" evidence="11">
    <location>
        <begin position="41"/>
        <end position="62"/>
    </location>
</feature>
<dbReference type="Pfam" id="PF02518">
    <property type="entry name" value="HATPase_c"/>
    <property type="match status" value="1"/>
</dbReference>
<dbReference type="SMART" id="SM00387">
    <property type="entry name" value="HATPase_c"/>
    <property type="match status" value="1"/>
</dbReference>
<evidence type="ECO:0000256" key="4">
    <source>
        <dbReference type="ARBA" id="ARBA00022475"/>
    </source>
</evidence>
<organism evidence="13 14">
    <name type="scientific">Lentilactobacillus fungorum</name>
    <dbReference type="NCBI Taxonomy" id="2201250"/>
    <lineage>
        <taxon>Bacteria</taxon>
        <taxon>Bacillati</taxon>
        <taxon>Bacillota</taxon>
        <taxon>Bacilli</taxon>
        <taxon>Lactobacillales</taxon>
        <taxon>Lactobacillaceae</taxon>
        <taxon>Lentilactobacillus</taxon>
    </lineage>
</organism>
<feature type="domain" description="Histidine kinase" evidence="12">
    <location>
        <begin position="123"/>
        <end position="324"/>
    </location>
</feature>
<evidence type="ECO:0000256" key="10">
    <source>
        <dbReference type="ARBA" id="ARBA00023136"/>
    </source>
</evidence>
<evidence type="ECO:0000256" key="6">
    <source>
        <dbReference type="ARBA" id="ARBA00022692"/>
    </source>
</evidence>
<dbReference type="PRINTS" id="PR00344">
    <property type="entry name" value="BCTRLSENSOR"/>
</dbReference>
<dbReference type="SUPFAM" id="SSF55874">
    <property type="entry name" value="ATPase domain of HSP90 chaperone/DNA topoisomerase II/histidine kinase"/>
    <property type="match status" value="1"/>
</dbReference>
<name>A0ABQ3W2Y3_9LACO</name>
<evidence type="ECO:0000256" key="1">
    <source>
        <dbReference type="ARBA" id="ARBA00000085"/>
    </source>
</evidence>
<comment type="caution">
    <text evidence="13">The sequence shown here is derived from an EMBL/GenBank/DDBJ whole genome shotgun (WGS) entry which is preliminary data.</text>
</comment>
<keyword evidence="8 11" id="KW-1133">Transmembrane helix</keyword>
<evidence type="ECO:0000256" key="3">
    <source>
        <dbReference type="ARBA" id="ARBA00012438"/>
    </source>
</evidence>
<keyword evidence="7 13" id="KW-0418">Kinase</keyword>
<dbReference type="SUPFAM" id="SSF47384">
    <property type="entry name" value="Homodimeric domain of signal transducing histidine kinase"/>
    <property type="match status" value="1"/>
</dbReference>
<comment type="subcellular location">
    <subcellularLocation>
        <location evidence="2">Cell membrane</location>
        <topology evidence="2">Multi-pass membrane protein</topology>
    </subcellularLocation>
</comment>
<comment type="catalytic activity">
    <reaction evidence="1">
        <text>ATP + protein L-histidine = ADP + protein N-phospho-L-histidine.</text>
        <dbReference type="EC" id="2.7.13.3"/>
    </reaction>
</comment>
<sequence>MNSKDWLKQLIKSQITVILLYIGMLLMVWGLCELYQVPQSVVVDLLRFTWIPLVVIIGYRLITQYLDIKNLQQSIEQDKLPIKPHNPRLQPYWQALVDIKQQQVRRQRSLDQRMAKKQDYLMLWSHEIKLPLTALQLLAENNDSVKSDDIQQQIHLITNQMTLLLNYERLADFHHDLDFTWQSVEALIMPIIKDDAIFFINKRLSPQLTLGKVQVLTDKKWLSFILEQVIFNALKYSTEAASIDISWQENQLAITDHGIGISASDLPRVFEPGFTGENGRRQQAATGMGLYMAHKVAKLLGEKLTICSTRNIGTTVTLTFQKDHVRFDGRKVK</sequence>
<dbReference type="RefSeq" id="WP_203630002.1">
    <property type="nucleotide sequence ID" value="NZ_BNJR01000012.1"/>
</dbReference>
<dbReference type="EMBL" id="BNJR01000012">
    <property type="protein sequence ID" value="GHP13989.1"/>
    <property type="molecule type" value="Genomic_DNA"/>
</dbReference>
<protein>
    <recommendedName>
        <fullName evidence="3">histidine kinase</fullName>
        <ecNumber evidence="3">2.7.13.3</ecNumber>
    </recommendedName>
</protein>
<reference evidence="13 14" key="1">
    <citation type="journal article" date="2021" name="Int. J. Syst. Evol. Microbiol.">
        <title>Lentilactobacillus fungorum sp. nov., isolated from spent mushroom substrates.</title>
        <authorList>
            <person name="Tohno M."/>
            <person name="Tanizawa Y."/>
            <person name="Kojima Y."/>
            <person name="Sakamoto M."/>
            <person name="Ohkuma M."/>
            <person name="Kobayashi H."/>
        </authorList>
    </citation>
    <scope>NUCLEOTIDE SEQUENCE [LARGE SCALE GENOMIC DNA]</scope>
    <source>
        <strain evidence="13 14">YK48G</strain>
    </source>
</reference>
<dbReference type="Proteomes" id="UP000604765">
    <property type="component" value="Unassembled WGS sequence"/>
</dbReference>
<dbReference type="PANTHER" id="PTHR45453">
    <property type="entry name" value="PHOSPHATE REGULON SENSOR PROTEIN PHOR"/>
    <property type="match status" value="1"/>
</dbReference>
<dbReference type="InterPro" id="IPR036097">
    <property type="entry name" value="HisK_dim/P_sf"/>
</dbReference>
<evidence type="ECO:0000259" key="12">
    <source>
        <dbReference type="PROSITE" id="PS50109"/>
    </source>
</evidence>
<evidence type="ECO:0000256" key="11">
    <source>
        <dbReference type="SAM" id="Phobius"/>
    </source>
</evidence>
<evidence type="ECO:0000313" key="13">
    <source>
        <dbReference type="EMBL" id="GHP13989.1"/>
    </source>
</evidence>
<keyword evidence="9" id="KW-0902">Two-component regulatory system</keyword>
<dbReference type="InterPro" id="IPR004358">
    <property type="entry name" value="Sig_transdc_His_kin-like_C"/>
</dbReference>
<evidence type="ECO:0000256" key="8">
    <source>
        <dbReference type="ARBA" id="ARBA00022989"/>
    </source>
</evidence>
<keyword evidence="14" id="KW-1185">Reference proteome</keyword>
<keyword evidence="10 11" id="KW-0472">Membrane</keyword>
<gene>
    <name evidence="13" type="ORF">YK48G_14140</name>
</gene>
<dbReference type="InterPro" id="IPR005467">
    <property type="entry name" value="His_kinase_dom"/>
</dbReference>
<accession>A0ABQ3W2Y3</accession>
<keyword evidence="5" id="KW-0808">Transferase</keyword>
<evidence type="ECO:0000256" key="5">
    <source>
        <dbReference type="ARBA" id="ARBA00022679"/>
    </source>
</evidence>
<dbReference type="PROSITE" id="PS50109">
    <property type="entry name" value="HIS_KIN"/>
    <property type="match status" value="1"/>
</dbReference>
<dbReference type="InterPro" id="IPR050351">
    <property type="entry name" value="BphY/WalK/GraS-like"/>
</dbReference>
<dbReference type="EC" id="2.7.13.3" evidence="3"/>
<dbReference type="PANTHER" id="PTHR45453:SF2">
    <property type="entry name" value="HISTIDINE KINASE"/>
    <property type="match status" value="1"/>
</dbReference>
<evidence type="ECO:0000256" key="9">
    <source>
        <dbReference type="ARBA" id="ARBA00023012"/>
    </source>
</evidence>
<evidence type="ECO:0000256" key="2">
    <source>
        <dbReference type="ARBA" id="ARBA00004651"/>
    </source>
</evidence>
<keyword evidence="4" id="KW-1003">Cell membrane</keyword>
<feature type="transmembrane region" description="Helical" evidence="11">
    <location>
        <begin position="12"/>
        <end position="29"/>
    </location>
</feature>